<evidence type="ECO:0000256" key="2">
    <source>
        <dbReference type="SAM" id="Phobius"/>
    </source>
</evidence>
<dbReference type="EMBL" id="CP036280">
    <property type="protein sequence ID" value="QDU70699.1"/>
    <property type="molecule type" value="Genomic_DNA"/>
</dbReference>
<feature type="transmembrane region" description="Helical" evidence="2">
    <location>
        <begin position="168"/>
        <end position="186"/>
    </location>
</feature>
<gene>
    <name evidence="3" type="ORF">Pan265_05300</name>
</gene>
<evidence type="ECO:0000313" key="4">
    <source>
        <dbReference type="Proteomes" id="UP000320386"/>
    </source>
</evidence>
<protein>
    <submittedName>
        <fullName evidence="3">Uncharacterized protein</fullName>
    </submittedName>
</protein>
<reference evidence="3 4" key="1">
    <citation type="submission" date="2019-02" db="EMBL/GenBank/DDBJ databases">
        <title>Deep-cultivation of Planctomycetes and their phenomic and genomic characterization uncovers novel biology.</title>
        <authorList>
            <person name="Wiegand S."/>
            <person name="Jogler M."/>
            <person name="Boedeker C."/>
            <person name="Pinto D."/>
            <person name="Vollmers J."/>
            <person name="Rivas-Marin E."/>
            <person name="Kohn T."/>
            <person name="Peeters S.H."/>
            <person name="Heuer A."/>
            <person name="Rast P."/>
            <person name="Oberbeckmann S."/>
            <person name="Bunk B."/>
            <person name="Jeske O."/>
            <person name="Meyerdierks A."/>
            <person name="Storesund J.E."/>
            <person name="Kallscheuer N."/>
            <person name="Luecker S."/>
            <person name="Lage O.M."/>
            <person name="Pohl T."/>
            <person name="Merkel B.J."/>
            <person name="Hornburger P."/>
            <person name="Mueller R.-W."/>
            <person name="Bruemmer F."/>
            <person name="Labrenz M."/>
            <person name="Spormann A.M."/>
            <person name="Op den Camp H."/>
            <person name="Overmann J."/>
            <person name="Amann R."/>
            <person name="Jetten M.S.M."/>
            <person name="Mascher T."/>
            <person name="Medema M.H."/>
            <person name="Devos D.P."/>
            <person name="Kaster A.-K."/>
            <person name="Ovreas L."/>
            <person name="Rohde M."/>
            <person name="Galperin M.Y."/>
            <person name="Jogler C."/>
        </authorList>
    </citation>
    <scope>NUCLEOTIDE SEQUENCE [LARGE SCALE GENOMIC DNA]</scope>
    <source>
        <strain evidence="3 4">Pan265</strain>
    </source>
</reference>
<name>A0A518BUN8_9BACT</name>
<dbReference type="Proteomes" id="UP000320386">
    <property type="component" value="Chromosome"/>
</dbReference>
<keyword evidence="2" id="KW-1133">Transmembrane helix</keyword>
<feature type="transmembrane region" description="Helical" evidence="2">
    <location>
        <begin position="27"/>
        <end position="48"/>
    </location>
</feature>
<dbReference type="OrthoDB" id="428401at2"/>
<sequence>MLFPLILSADEATRGWRLGINDPSAEAWMIVGAYAVAGLLAGRAAMFTAGRESRFWWLIAAVMVGLGINKQLDLQSVFTETARDLSRAWGWVDYKRALQVAFIAMISGLMVAAGGYVVWQVRGLLWRVRFALLGLLMIGAFIVIKAASLHHVDVFLGRPLTPNNLLRLNVLFELPGILLVATGASLRHREAGCDSPSTPYPETRAREHS</sequence>
<evidence type="ECO:0000256" key="1">
    <source>
        <dbReference type="SAM" id="MobiDB-lite"/>
    </source>
</evidence>
<dbReference type="KEGG" id="mcad:Pan265_05300"/>
<accession>A0A518BUN8</accession>
<evidence type="ECO:0000313" key="3">
    <source>
        <dbReference type="EMBL" id="QDU70699.1"/>
    </source>
</evidence>
<feature type="transmembrane region" description="Helical" evidence="2">
    <location>
        <begin position="97"/>
        <end position="118"/>
    </location>
</feature>
<keyword evidence="2" id="KW-0812">Transmembrane</keyword>
<proteinExistence type="predicted"/>
<dbReference type="AlphaFoldDB" id="A0A518BUN8"/>
<dbReference type="RefSeq" id="WP_145444852.1">
    <property type="nucleotide sequence ID" value="NZ_CP036280.1"/>
</dbReference>
<keyword evidence="4" id="KW-1185">Reference proteome</keyword>
<feature type="region of interest" description="Disordered" evidence="1">
    <location>
        <begin position="189"/>
        <end position="209"/>
    </location>
</feature>
<feature type="transmembrane region" description="Helical" evidence="2">
    <location>
        <begin position="55"/>
        <end position="72"/>
    </location>
</feature>
<organism evidence="3 4">
    <name type="scientific">Mucisphaera calidilacus</name>
    <dbReference type="NCBI Taxonomy" id="2527982"/>
    <lineage>
        <taxon>Bacteria</taxon>
        <taxon>Pseudomonadati</taxon>
        <taxon>Planctomycetota</taxon>
        <taxon>Phycisphaerae</taxon>
        <taxon>Phycisphaerales</taxon>
        <taxon>Phycisphaeraceae</taxon>
        <taxon>Mucisphaera</taxon>
    </lineage>
</organism>
<keyword evidence="2" id="KW-0472">Membrane</keyword>
<feature type="transmembrane region" description="Helical" evidence="2">
    <location>
        <begin position="130"/>
        <end position="148"/>
    </location>
</feature>